<protein>
    <submittedName>
        <fullName evidence="3">L-dopachrome tautomerase-related protein</fullName>
    </submittedName>
</protein>
<name>A0ABY7WJJ3_9SPHI</name>
<organism evidence="3 4">
    <name type="scientific">Sphingobacterium oryzagri</name>
    <dbReference type="NCBI Taxonomy" id="3025669"/>
    <lineage>
        <taxon>Bacteria</taxon>
        <taxon>Pseudomonadati</taxon>
        <taxon>Bacteroidota</taxon>
        <taxon>Sphingobacteriia</taxon>
        <taxon>Sphingobacteriales</taxon>
        <taxon>Sphingobacteriaceae</taxon>
        <taxon>Sphingobacterium</taxon>
    </lineage>
</organism>
<evidence type="ECO:0000313" key="4">
    <source>
        <dbReference type="Proteomes" id="UP001221558"/>
    </source>
</evidence>
<dbReference type="InterPro" id="IPR011042">
    <property type="entry name" value="6-blade_b-propeller_TolB-like"/>
</dbReference>
<dbReference type="Pfam" id="PF03022">
    <property type="entry name" value="MRJP"/>
    <property type="match status" value="1"/>
</dbReference>
<accession>A0ABY7WJJ3</accession>
<dbReference type="PANTHER" id="PTHR10009:SF18">
    <property type="entry name" value="PROTEIN YELLOW-LIKE PROTEIN"/>
    <property type="match status" value="1"/>
</dbReference>
<comment type="subcellular location">
    <subcellularLocation>
        <location evidence="1">Secreted</location>
    </subcellularLocation>
</comment>
<dbReference type="InterPro" id="IPR017996">
    <property type="entry name" value="MRJP/yellow-related"/>
</dbReference>
<evidence type="ECO:0000256" key="2">
    <source>
        <dbReference type="ARBA" id="ARBA00022525"/>
    </source>
</evidence>
<gene>
    <name evidence="3" type="ORF">PQ465_04760</name>
</gene>
<dbReference type="Gene3D" id="2.120.10.30">
    <property type="entry name" value="TolB, C-terminal domain"/>
    <property type="match status" value="1"/>
</dbReference>
<sequence>MHDKRLEVVASFGSSQPIGVSVSSDNRVFVSFPNREPYLFGLTEIVNGQRMAYPDQAWNDKQPDGHNNFVNVQDIYFDVDDQLWVLDSKPGAGNSVFGKGTGDVAEGRFNLVQIDLKTNKVVKQYHFEDLNKGASGLNDVRVDTDKKMAYLSDPGQAGIVVLDLRTGKSRLVLAHSKSTTADTAIVLQYEGKDMRDKDNNPFRSNVNGIALTKDNRYFYYKPINTLHLYRIPTEFLADANLTDAELEKKVEDMGETTITHGLVADKNGAIYLTSSLDYSIKRWTADGKIETIVQDSRLIWPDSLGIGSDGYLYFSCAQVNRLPNWNNGHDKTHFPYEVYRVKVL</sequence>
<dbReference type="RefSeq" id="WP_274268408.1">
    <property type="nucleotide sequence ID" value="NZ_CP117880.1"/>
</dbReference>
<reference evidence="3 4" key="1">
    <citation type="submission" date="2023-02" db="EMBL/GenBank/DDBJ databases">
        <title>Genome sequence of Sphingobacterium sp. KACC 22765.</title>
        <authorList>
            <person name="Kim S."/>
            <person name="Heo J."/>
            <person name="Kwon S.-W."/>
        </authorList>
    </citation>
    <scope>NUCLEOTIDE SEQUENCE [LARGE SCALE GENOMIC DNA]</scope>
    <source>
        <strain evidence="3 4">KACC 22765</strain>
    </source>
</reference>
<keyword evidence="4" id="KW-1185">Reference proteome</keyword>
<dbReference type="SUPFAM" id="SSF63829">
    <property type="entry name" value="Calcium-dependent phosphotriesterase"/>
    <property type="match status" value="1"/>
</dbReference>
<dbReference type="Proteomes" id="UP001221558">
    <property type="component" value="Chromosome"/>
</dbReference>
<evidence type="ECO:0000256" key="1">
    <source>
        <dbReference type="ARBA" id="ARBA00004613"/>
    </source>
</evidence>
<proteinExistence type="predicted"/>
<keyword evidence="2" id="KW-0964">Secreted</keyword>
<dbReference type="EMBL" id="CP117880">
    <property type="protein sequence ID" value="WDF69695.1"/>
    <property type="molecule type" value="Genomic_DNA"/>
</dbReference>
<evidence type="ECO:0000313" key="3">
    <source>
        <dbReference type="EMBL" id="WDF69695.1"/>
    </source>
</evidence>
<dbReference type="PANTHER" id="PTHR10009">
    <property type="entry name" value="PROTEIN YELLOW-RELATED"/>
    <property type="match status" value="1"/>
</dbReference>